<dbReference type="OrthoDB" id="9785847at2"/>
<proteinExistence type="predicted"/>
<protein>
    <submittedName>
        <fullName evidence="3">Alpha/beta hydrolase</fullName>
    </submittedName>
</protein>
<dbReference type="InterPro" id="IPR000639">
    <property type="entry name" value="Epox_hydrolase-like"/>
</dbReference>
<dbReference type="Proteomes" id="UP000315730">
    <property type="component" value="Unassembled WGS sequence"/>
</dbReference>
<name>A0A4Y4D728_KOCVA</name>
<evidence type="ECO:0000313" key="4">
    <source>
        <dbReference type="Proteomes" id="UP000315730"/>
    </source>
</evidence>
<evidence type="ECO:0000259" key="2">
    <source>
        <dbReference type="Pfam" id="PF00561"/>
    </source>
</evidence>
<keyword evidence="4" id="KW-1185">Reference proteome</keyword>
<dbReference type="AlphaFoldDB" id="A0A4Y4D728"/>
<dbReference type="PRINTS" id="PR00412">
    <property type="entry name" value="EPOXHYDRLASE"/>
</dbReference>
<dbReference type="InterPro" id="IPR029058">
    <property type="entry name" value="AB_hydrolase_fold"/>
</dbReference>
<dbReference type="GO" id="GO:0016020">
    <property type="term" value="C:membrane"/>
    <property type="evidence" value="ECO:0007669"/>
    <property type="project" value="TreeGrafter"/>
</dbReference>
<reference evidence="3 4" key="1">
    <citation type="submission" date="2019-06" db="EMBL/GenBank/DDBJ databases">
        <title>Whole genome shotgun sequence of Kocuria varians NBRC 15358.</title>
        <authorList>
            <person name="Hosoyama A."/>
            <person name="Uohara A."/>
            <person name="Ohji S."/>
            <person name="Ichikawa N."/>
        </authorList>
    </citation>
    <scope>NUCLEOTIDE SEQUENCE [LARGE SCALE GENOMIC DNA]</scope>
    <source>
        <strain evidence="3 4">NBRC 15358</strain>
    </source>
</reference>
<dbReference type="InterPro" id="IPR050266">
    <property type="entry name" value="AB_hydrolase_sf"/>
</dbReference>
<feature type="domain" description="AB hydrolase-1" evidence="2">
    <location>
        <begin position="28"/>
        <end position="256"/>
    </location>
</feature>
<sequence>MSRSTFTTHTVRVNGTQLAYTDEGEGCPVVLLHGHAYDRSMWDAQVRTLTRRGWRVIAPDLRGFGDSEVTPGIVYTEEIAADVLALLDHLGLGSVVLVGFSMAGQVALQILAEHPERVAALVVNDTVPRAEDAAGRRRRHTGADAIIAGGMAAYAEKVLASMILAENVERLPDVARAVREMIAASPAQGAAAAMRGRAERQDFTATLRAWDGPALVVVGEGDAFDGGAAEVMADLLPRGELAVVPRSGHTPNMENPADYDAALTRFLDGLA</sequence>
<dbReference type="GO" id="GO:0016787">
    <property type="term" value="F:hydrolase activity"/>
    <property type="evidence" value="ECO:0007669"/>
    <property type="project" value="UniProtKB-KW"/>
</dbReference>
<dbReference type="Pfam" id="PF00561">
    <property type="entry name" value="Abhydrolase_1"/>
    <property type="match status" value="1"/>
</dbReference>
<dbReference type="InterPro" id="IPR000073">
    <property type="entry name" value="AB_hydrolase_1"/>
</dbReference>
<dbReference type="SUPFAM" id="SSF53474">
    <property type="entry name" value="alpha/beta-Hydrolases"/>
    <property type="match status" value="1"/>
</dbReference>
<evidence type="ECO:0000313" key="3">
    <source>
        <dbReference type="EMBL" id="GED00133.1"/>
    </source>
</evidence>
<dbReference type="Gene3D" id="3.40.50.1820">
    <property type="entry name" value="alpha/beta hydrolase"/>
    <property type="match status" value="1"/>
</dbReference>
<dbReference type="STRING" id="1272.GCA_900014985_02212"/>
<dbReference type="PANTHER" id="PTHR43798">
    <property type="entry name" value="MONOACYLGLYCEROL LIPASE"/>
    <property type="match status" value="1"/>
</dbReference>
<dbReference type="PRINTS" id="PR00111">
    <property type="entry name" value="ABHYDROLASE"/>
</dbReference>
<dbReference type="RefSeq" id="WP_141270374.1">
    <property type="nucleotide sequence ID" value="NZ_BJNW01000024.1"/>
</dbReference>
<evidence type="ECO:0000256" key="1">
    <source>
        <dbReference type="ARBA" id="ARBA00022801"/>
    </source>
</evidence>
<dbReference type="EMBL" id="BJNW01000024">
    <property type="protein sequence ID" value="GED00133.1"/>
    <property type="molecule type" value="Genomic_DNA"/>
</dbReference>
<dbReference type="PANTHER" id="PTHR43798:SF31">
    <property type="entry name" value="AB HYDROLASE SUPERFAMILY PROTEIN YCLE"/>
    <property type="match status" value="1"/>
</dbReference>
<comment type="caution">
    <text evidence="3">The sequence shown here is derived from an EMBL/GenBank/DDBJ whole genome shotgun (WGS) entry which is preliminary data.</text>
</comment>
<organism evidence="3 4">
    <name type="scientific">Kocuria varians</name>
    <name type="common">Micrococcus varians</name>
    <dbReference type="NCBI Taxonomy" id="1272"/>
    <lineage>
        <taxon>Bacteria</taxon>
        <taxon>Bacillati</taxon>
        <taxon>Actinomycetota</taxon>
        <taxon>Actinomycetes</taxon>
        <taxon>Micrococcales</taxon>
        <taxon>Micrococcaceae</taxon>
        <taxon>Kocuria</taxon>
    </lineage>
</organism>
<accession>A0A4Y4D728</accession>
<gene>
    <name evidence="3" type="ORF">KVA01_22870</name>
</gene>
<keyword evidence="1 3" id="KW-0378">Hydrolase</keyword>